<dbReference type="GO" id="GO:0006631">
    <property type="term" value="P:fatty acid metabolic process"/>
    <property type="evidence" value="ECO:0007669"/>
    <property type="project" value="TreeGrafter"/>
</dbReference>
<dbReference type="SUPFAM" id="SSF56801">
    <property type="entry name" value="Acetyl-CoA synthetase-like"/>
    <property type="match status" value="1"/>
</dbReference>
<dbReference type="GO" id="GO:0031956">
    <property type="term" value="F:medium-chain fatty acid-CoA ligase activity"/>
    <property type="evidence" value="ECO:0007669"/>
    <property type="project" value="TreeGrafter"/>
</dbReference>
<name>A0A941E9D8_9BURK</name>
<keyword evidence="6" id="KW-1185">Reference proteome</keyword>
<comment type="similarity">
    <text evidence="1">Belongs to the ATP-dependent AMP-binding enzyme family.</text>
</comment>
<organism evidence="5 6">
    <name type="scientific">Undibacterium fentianense</name>
    <dbReference type="NCBI Taxonomy" id="2828728"/>
    <lineage>
        <taxon>Bacteria</taxon>
        <taxon>Pseudomonadati</taxon>
        <taxon>Pseudomonadota</taxon>
        <taxon>Betaproteobacteria</taxon>
        <taxon>Burkholderiales</taxon>
        <taxon>Oxalobacteraceae</taxon>
        <taxon>Undibacterium</taxon>
    </lineage>
</organism>
<dbReference type="PANTHER" id="PTHR43201">
    <property type="entry name" value="ACYL-COA SYNTHETASE"/>
    <property type="match status" value="1"/>
</dbReference>
<reference evidence="5" key="1">
    <citation type="submission" date="2021-04" db="EMBL/GenBank/DDBJ databases">
        <title>novel species isolated from subtropical streams in China.</title>
        <authorList>
            <person name="Lu H."/>
        </authorList>
    </citation>
    <scope>NUCLEOTIDE SEQUENCE</scope>
    <source>
        <strain evidence="5">FT137W</strain>
    </source>
</reference>
<dbReference type="Proteomes" id="UP000678545">
    <property type="component" value="Unassembled WGS sequence"/>
</dbReference>
<accession>A0A941E9D8</accession>
<dbReference type="Gene3D" id="3.40.50.12780">
    <property type="entry name" value="N-terminal domain of ligase-like"/>
    <property type="match status" value="1"/>
</dbReference>
<gene>
    <name evidence="5" type="ORF">KDM90_13520</name>
</gene>
<dbReference type="Gene3D" id="3.30.300.30">
    <property type="match status" value="1"/>
</dbReference>
<evidence type="ECO:0000313" key="6">
    <source>
        <dbReference type="Proteomes" id="UP000678545"/>
    </source>
</evidence>
<dbReference type="InterPro" id="IPR025110">
    <property type="entry name" value="AMP-bd_C"/>
</dbReference>
<evidence type="ECO:0000259" key="4">
    <source>
        <dbReference type="Pfam" id="PF13193"/>
    </source>
</evidence>
<dbReference type="InterPro" id="IPR042099">
    <property type="entry name" value="ANL_N_sf"/>
</dbReference>
<evidence type="ECO:0000256" key="1">
    <source>
        <dbReference type="ARBA" id="ARBA00006432"/>
    </source>
</evidence>
<evidence type="ECO:0000313" key="5">
    <source>
        <dbReference type="EMBL" id="MBR7801023.1"/>
    </source>
</evidence>
<protein>
    <submittedName>
        <fullName evidence="5">Acyl--CoA ligase</fullName>
    </submittedName>
</protein>
<feature type="domain" description="AMP-dependent synthetase/ligase" evidence="3">
    <location>
        <begin position="12"/>
        <end position="351"/>
    </location>
</feature>
<feature type="domain" description="AMP-binding enzyme C-terminal" evidence="4">
    <location>
        <begin position="402"/>
        <end position="476"/>
    </location>
</feature>
<sequence>MNAQNITDLLIRQAKQHPDAIAIKRSRSNISYSQLDSMVWKTAMYLHEQGIHKTDVVALRFESEIKVLICMLACARLGATVVSVPTPSPQLAEAQLLQQAHANFLLGDVDTFQHQDVRHVLVELSTISKTIKTVNFKIRDPEPVAPWLIITGSGSTGKPKMIPVSHATCLARMPLYSSRIKTSPLDTAAWLSHLDFPSTKNQCLNALFSGASIAFSSEEKLRPTEFCKKYQVTILYAAVNRLEQIITRADPANLPVFPSLRALVPAGATVSDSLRQRIKHTLTEHLVVRYGCTETGPITDAMAPEVYTVPGTVGLPLDGVKIRILDAKGNALPVDEIGLIAIQSPGMVHAYMDDQIASQRAFRQDVFIPGDLGKLTADGQLVFFGRADHMMNMGGVNIYPAEIEATISAHPNVLDAVALPLPSKNLQDIPVCAVQLKNLVEDTAETLRVFCHERLGMRAPKIIFIVEEIPRNAMGKLNRDAIYQIIQQQIATRKANQNAEEQVT</sequence>
<dbReference type="InterPro" id="IPR020845">
    <property type="entry name" value="AMP-binding_CS"/>
</dbReference>
<evidence type="ECO:0000259" key="3">
    <source>
        <dbReference type="Pfam" id="PF00501"/>
    </source>
</evidence>
<dbReference type="EMBL" id="JAGSPJ010000005">
    <property type="protein sequence ID" value="MBR7801023.1"/>
    <property type="molecule type" value="Genomic_DNA"/>
</dbReference>
<dbReference type="PROSITE" id="PS00455">
    <property type="entry name" value="AMP_BINDING"/>
    <property type="match status" value="1"/>
</dbReference>
<dbReference type="PANTHER" id="PTHR43201:SF5">
    <property type="entry name" value="MEDIUM-CHAIN ACYL-COA LIGASE ACSF2, MITOCHONDRIAL"/>
    <property type="match status" value="1"/>
</dbReference>
<evidence type="ECO:0000256" key="2">
    <source>
        <dbReference type="ARBA" id="ARBA00022598"/>
    </source>
</evidence>
<comment type="caution">
    <text evidence="5">The sequence shown here is derived from an EMBL/GenBank/DDBJ whole genome shotgun (WGS) entry which is preliminary data.</text>
</comment>
<dbReference type="CDD" id="cd04433">
    <property type="entry name" value="AFD_class_I"/>
    <property type="match status" value="1"/>
</dbReference>
<dbReference type="InterPro" id="IPR045851">
    <property type="entry name" value="AMP-bd_C_sf"/>
</dbReference>
<dbReference type="Pfam" id="PF13193">
    <property type="entry name" value="AMP-binding_C"/>
    <property type="match status" value="1"/>
</dbReference>
<proteinExistence type="inferred from homology"/>
<dbReference type="RefSeq" id="WP_212676129.1">
    <property type="nucleotide sequence ID" value="NZ_JAGSPJ010000005.1"/>
</dbReference>
<keyword evidence="2 5" id="KW-0436">Ligase</keyword>
<dbReference type="InterPro" id="IPR000873">
    <property type="entry name" value="AMP-dep_synth/lig_dom"/>
</dbReference>
<dbReference type="Pfam" id="PF00501">
    <property type="entry name" value="AMP-binding"/>
    <property type="match status" value="1"/>
</dbReference>
<dbReference type="AlphaFoldDB" id="A0A941E9D8"/>